<dbReference type="SUPFAM" id="SSF53098">
    <property type="entry name" value="Ribonuclease H-like"/>
    <property type="match status" value="1"/>
</dbReference>
<evidence type="ECO:0000313" key="5">
    <source>
        <dbReference type="Proteomes" id="UP000829196"/>
    </source>
</evidence>
<dbReference type="PANTHER" id="PTHR42648">
    <property type="entry name" value="TRANSPOSASE, PUTATIVE-RELATED"/>
    <property type="match status" value="1"/>
</dbReference>
<dbReference type="Pfam" id="PF00665">
    <property type="entry name" value="rve"/>
    <property type="match status" value="1"/>
</dbReference>
<dbReference type="GO" id="GO:0008233">
    <property type="term" value="F:peptidase activity"/>
    <property type="evidence" value="ECO:0007669"/>
    <property type="project" value="UniProtKB-KW"/>
</dbReference>
<dbReference type="Gene3D" id="3.30.420.10">
    <property type="entry name" value="Ribonuclease H-like superfamily/Ribonuclease H"/>
    <property type="match status" value="1"/>
</dbReference>
<evidence type="ECO:0000313" key="4">
    <source>
        <dbReference type="EMBL" id="KAI0495692.1"/>
    </source>
</evidence>
<dbReference type="Pfam" id="PF22936">
    <property type="entry name" value="Pol_BBD"/>
    <property type="match status" value="1"/>
</dbReference>
<organism evidence="4 5">
    <name type="scientific">Dendrobium nobile</name>
    <name type="common">Orchid</name>
    <dbReference type="NCBI Taxonomy" id="94219"/>
    <lineage>
        <taxon>Eukaryota</taxon>
        <taxon>Viridiplantae</taxon>
        <taxon>Streptophyta</taxon>
        <taxon>Embryophyta</taxon>
        <taxon>Tracheophyta</taxon>
        <taxon>Spermatophyta</taxon>
        <taxon>Magnoliopsida</taxon>
        <taxon>Liliopsida</taxon>
        <taxon>Asparagales</taxon>
        <taxon>Orchidaceae</taxon>
        <taxon>Epidendroideae</taxon>
        <taxon>Malaxideae</taxon>
        <taxon>Dendrobiinae</taxon>
        <taxon>Dendrobium</taxon>
    </lineage>
</organism>
<feature type="domain" description="Integrase catalytic" evidence="3">
    <location>
        <begin position="503"/>
        <end position="669"/>
    </location>
</feature>
<proteinExistence type="predicted"/>
<accession>A0A8T3AIU7</accession>
<dbReference type="InterPro" id="IPR054722">
    <property type="entry name" value="PolX-like_BBD"/>
</dbReference>
<dbReference type="InterPro" id="IPR025724">
    <property type="entry name" value="GAG-pre-integrase_dom"/>
</dbReference>
<dbReference type="InterPro" id="IPR039537">
    <property type="entry name" value="Retrotran_Ty1/copia-like"/>
</dbReference>
<dbReference type="OrthoDB" id="1737296at2759"/>
<dbReference type="Proteomes" id="UP000829196">
    <property type="component" value="Unassembled WGS sequence"/>
</dbReference>
<dbReference type="PANTHER" id="PTHR42648:SF26">
    <property type="entry name" value="INTEGRASE CATALYTIC DOMAIN-CONTAINING PROTEIN"/>
    <property type="match status" value="1"/>
</dbReference>
<evidence type="ECO:0000259" key="3">
    <source>
        <dbReference type="PROSITE" id="PS50994"/>
    </source>
</evidence>
<dbReference type="Pfam" id="PF13976">
    <property type="entry name" value="gag_pre-integrs"/>
    <property type="match status" value="1"/>
</dbReference>
<sequence>MTTSHSASSSAATDQIPASPVDISPISPALKFVVSNLKTLVPNQLSTDNYPIWRHQILKLLRANDFEHFLAPPPPSGESSDQVTALKNWRITDQNLQAAICSTISPTVLPYIIHLDTTHDIWQILESQFQATSRSKVIQLKNELHHVSMKNSTMIQYLTEIKKLVDQIASAGSTIDSEDIILYILNGLTPAYQSFKTYIRNYPFPIRLENLYAMLISEEIHVNADAARQSSETAQQTALYAGRGRGRRTRGRSTQTPSNTNRSSQQQPALTCQICLKKGHTADACWHCMNANYTPSTTGPKQNTALMANPEVSSGDWFLDSGASSHMTNAVDNLSQPTSFNGSDGIFIGDGRNIPIAHSGTGILPTPNRKLFLSNLLHVPNISHNLLSISNLVKDNKISITFDPSGFVFKDLMTDQQLLQGPCSGGLYRISNATGSKHLPTALQAFKNSSSTWHDRLGHPHLRILQRISQIDPTLRIFTSFKNCNTCVQCKNHKLPFEHSQSRTQIPLHIVHADVWGPSPVSSILGCRFFVLFIDDYSRYTWLFPLLHKSDVFNVFKQFTTLIENQLNHRIKILRTDGGTEFTNLQMKSFLLSKGIRHQVSCPYTPEQNGVAERKNRHVIETTRSLLHRAAVPHHYWPEACSTAAYLINRMPSPNTHNKSPLQLLFRIKPD</sequence>
<reference evidence="4" key="1">
    <citation type="journal article" date="2022" name="Front. Genet.">
        <title>Chromosome-Scale Assembly of the Dendrobium nobile Genome Provides Insights Into the Molecular Mechanism of the Biosynthesis of the Medicinal Active Ingredient of Dendrobium.</title>
        <authorList>
            <person name="Xu Q."/>
            <person name="Niu S.-C."/>
            <person name="Li K.-L."/>
            <person name="Zheng P.-J."/>
            <person name="Zhang X.-J."/>
            <person name="Jia Y."/>
            <person name="Liu Y."/>
            <person name="Niu Y.-X."/>
            <person name="Yu L.-H."/>
            <person name="Chen D.-F."/>
            <person name="Zhang G.-Q."/>
        </authorList>
    </citation>
    <scope>NUCLEOTIDE SEQUENCE</scope>
    <source>
        <tissue evidence="4">Leaf</tissue>
    </source>
</reference>
<dbReference type="EMBL" id="JAGYWB010000016">
    <property type="protein sequence ID" value="KAI0495692.1"/>
    <property type="molecule type" value="Genomic_DNA"/>
</dbReference>
<gene>
    <name evidence="4" type="ORF">KFK09_021995</name>
</gene>
<dbReference type="Pfam" id="PF14223">
    <property type="entry name" value="Retrotran_gag_2"/>
    <property type="match status" value="1"/>
</dbReference>
<keyword evidence="1" id="KW-0645">Protease</keyword>
<dbReference type="GO" id="GO:0006508">
    <property type="term" value="P:proteolysis"/>
    <property type="evidence" value="ECO:0007669"/>
    <property type="project" value="UniProtKB-KW"/>
</dbReference>
<keyword evidence="1" id="KW-0378">Hydrolase</keyword>
<dbReference type="InterPro" id="IPR012337">
    <property type="entry name" value="RNaseH-like_sf"/>
</dbReference>
<comment type="caution">
    <text evidence="4">The sequence shown here is derived from an EMBL/GenBank/DDBJ whole genome shotgun (WGS) entry which is preliminary data.</text>
</comment>
<feature type="compositionally biased region" description="Polar residues" evidence="2">
    <location>
        <begin position="228"/>
        <end position="238"/>
    </location>
</feature>
<keyword evidence="5" id="KW-1185">Reference proteome</keyword>
<name>A0A8T3AIU7_DENNO</name>
<dbReference type="GO" id="GO:0015074">
    <property type="term" value="P:DNA integration"/>
    <property type="evidence" value="ECO:0007669"/>
    <property type="project" value="InterPro"/>
</dbReference>
<dbReference type="SMR" id="A0A8T3AIU7"/>
<protein>
    <recommendedName>
        <fullName evidence="3">Integrase catalytic domain-containing protein</fullName>
    </recommendedName>
</protein>
<dbReference type="GO" id="GO:0003676">
    <property type="term" value="F:nucleic acid binding"/>
    <property type="evidence" value="ECO:0007669"/>
    <property type="project" value="InterPro"/>
</dbReference>
<feature type="region of interest" description="Disordered" evidence="2">
    <location>
        <begin position="226"/>
        <end position="267"/>
    </location>
</feature>
<dbReference type="InterPro" id="IPR036397">
    <property type="entry name" value="RNaseH_sf"/>
</dbReference>
<dbReference type="PROSITE" id="PS50994">
    <property type="entry name" value="INTEGRASE"/>
    <property type="match status" value="1"/>
</dbReference>
<evidence type="ECO:0000256" key="2">
    <source>
        <dbReference type="SAM" id="MobiDB-lite"/>
    </source>
</evidence>
<feature type="compositionally biased region" description="Polar residues" evidence="2">
    <location>
        <begin position="253"/>
        <end position="267"/>
    </location>
</feature>
<dbReference type="InterPro" id="IPR001584">
    <property type="entry name" value="Integrase_cat-core"/>
</dbReference>
<evidence type="ECO:0000256" key="1">
    <source>
        <dbReference type="ARBA" id="ARBA00022670"/>
    </source>
</evidence>
<dbReference type="AlphaFoldDB" id="A0A8T3AIU7"/>